<accession>A0A226BXE3</accession>
<keyword evidence="4 7" id="KW-0812">Transmembrane</keyword>
<feature type="transmembrane region" description="Helical" evidence="7">
    <location>
        <begin position="224"/>
        <end position="244"/>
    </location>
</feature>
<proteinExistence type="inferred from homology"/>
<dbReference type="PROSITE" id="PS50928">
    <property type="entry name" value="ABC_TM1"/>
    <property type="match status" value="1"/>
</dbReference>
<dbReference type="EMBL" id="NIQC01000013">
    <property type="protein sequence ID" value="OWZ83693.1"/>
    <property type="molecule type" value="Genomic_DNA"/>
</dbReference>
<keyword evidence="6 7" id="KW-0472">Membrane</keyword>
<evidence type="ECO:0000256" key="6">
    <source>
        <dbReference type="ARBA" id="ARBA00023136"/>
    </source>
</evidence>
<dbReference type="Pfam" id="PF00528">
    <property type="entry name" value="BPD_transp_1"/>
    <property type="match status" value="1"/>
</dbReference>
<evidence type="ECO:0000256" key="4">
    <source>
        <dbReference type="ARBA" id="ARBA00022692"/>
    </source>
</evidence>
<evidence type="ECO:0000256" key="2">
    <source>
        <dbReference type="ARBA" id="ARBA00022448"/>
    </source>
</evidence>
<evidence type="ECO:0000259" key="8">
    <source>
        <dbReference type="PROSITE" id="PS50928"/>
    </source>
</evidence>
<dbReference type="GO" id="GO:0005886">
    <property type="term" value="C:plasma membrane"/>
    <property type="evidence" value="ECO:0007669"/>
    <property type="project" value="UniProtKB-SubCell"/>
</dbReference>
<gene>
    <name evidence="9" type="ORF">CDO51_07000</name>
</gene>
<dbReference type="SUPFAM" id="SSF161098">
    <property type="entry name" value="MetI-like"/>
    <property type="match status" value="1"/>
</dbReference>
<comment type="similarity">
    <text evidence="7">Belongs to the binding-protein-dependent transport system permease family.</text>
</comment>
<evidence type="ECO:0000313" key="9">
    <source>
        <dbReference type="EMBL" id="OWZ83693.1"/>
    </source>
</evidence>
<keyword evidence="2 7" id="KW-0813">Transport</keyword>
<evidence type="ECO:0000313" key="10">
    <source>
        <dbReference type="Proteomes" id="UP000214588"/>
    </source>
</evidence>
<feature type="transmembrane region" description="Helical" evidence="7">
    <location>
        <begin position="131"/>
        <end position="156"/>
    </location>
</feature>
<protein>
    <submittedName>
        <fullName evidence="9">Peptide ABC transporter permease</fullName>
    </submittedName>
</protein>
<dbReference type="Pfam" id="PF19300">
    <property type="entry name" value="BPD_transp_1_N"/>
    <property type="match status" value="1"/>
</dbReference>
<sequence length="310" mass="34898">MIQFIAKRFAYAVLTLLIVTTLTFILVRVIPGNPIERMTEELPQEQRQQVFEQYGFDQSIPMQYKQFWKDVIVDQDLGESLSYRGRGVTDTIISYAPISARLGVQAIFIGVTLGVILGVIAAINRGNWPDYFVMFIAILGISIPSFVVASVLQYFFAIRWGVLPTTGWGGFEYTILPSIALCFHPLARYARYMRANSLDVLHQDYILTAQAKGASRFRIIRKHVIRNAILPIVTLLGPQLAMIFGGSFVIERIFSIPGLGAYFVTSVIDRDYTMVMGQTIFIASLYIFSLVIVDILYAIIDPRIQVSNDS</sequence>
<evidence type="ECO:0000256" key="7">
    <source>
        <dbReference type="RuleBase" id="RU363032"/>
    </source>
</evidence>
<feature type="transmembrane region" description="Helical" evidence="7">
    <location>
        <begin position="102"/>
        <end position="124"/>
    </location>
</feature>
<dbReference type="AlphaFoldDB" id="A0A226BXE3"/>
<comment type="caution">
    <text evidence="9">The sequence shown here is derived from an EMBL/GenBank/DDBJ whole genome shotgun (WGS) entry which is preliminary data.</text>
</comment>
<evidence type="ECO:0000256" key="1">
    <source>
        <dbReference type="ARBA" id="ARBA00004651"/>
    </source>
</evidence>
<keyword evidence="5 7" id="KW-1133">Transmembrane helix</keyword>
<feature type="transmembrane region" description="Helical" evidence="7">
    <location>
        <begin position="168"/>
        <end position="187"/>
    </location>
</feature>
<evidence type="ECO:0000256" key="3">
    <source>
        <dbReference type="ARBA" id="ARBA00022475"/>
    </source>
</evidence>
<feature type="transmembrane region" description="Helical" evidence="7">
    <location>
        <begin position="280"/>
        <end position="300"/>
    </location>
</feature>
<reference evidence="9 10" key="1">
    <citation type="submission" date="2017-06" db="EMBL/GenBank/DDBJ databases">
        <title>Draft Genome Sequence of Natranaerobius trueperi halophilic, alkalithermophilic bacteria from soda lakes.</title>
        <authorList>
            <person name="Zhao B."/>
        </authorList>
    </citation>
    <scope>NUCLEOTIDE SEQUENCE [LARGE SCALE GENOMIC DNA]</scope>
    <source>
        <strain evidence="9 10">DSM 18760</strain>
    </source>
</reference>
<feature type="transmembrane region" description="Helical" evidence="7">
    <location>
        <begin position="9"/>
        <end position="30"/>
    </location>
</feature>
<dbReference type="RefSeq" id="WP_089023586.1">
    <property type="nucleotide sequence ID" value="NZ_NIQC01000013.1"/>
</dbReference>
<keyword evidence="3" id="KW-1003">Cell membrane</keyword>
<dbReference type="Proteomes" id="UP000214588">
    <property type="component" value="Unassembled WGS sequence"/>
</dbReference>
<feature type="domain" description="ABC transmembrane type-1" evidence="8">
    <location>
        <begin position="96"/>
        <end position="297"/>
    </location>
</feature>
<dbReference type="InterPro" id="IPR000515">
    <property type="entry name" value="MetI-like"/>
</dbReference>
<dbReference type="GO" id="GO:0055085">
    <property type="term" value="P:transmembrane transport"/>
    <property type="evidence" value="ECO:0007669"/>
    <property type="project" value="InterPro"/>
</dbReference>
<dbReference type="OrthoDB" id="9773221at2"/>
<comment type="subcellular location">
    <subcellularLocation>
        <location evidence="1 7">Cell membrane</location>
        <topology evidence="1 7">Multi-pass membrane protein</topology>
    </subcellularLocation>
</comment>
<dbReference type="PANTHER" id="PTHR43163:SF6">
    <property type="entry name" value="DIPEPTIDE TRANSPORT SYSTEM PERMEASE PROTEIN DPPB-RELATED"/>
    <property type="match status" value="1"/>
</dbReference>
<keyword evidence="10" id="KW-1185">Reference proteome</keyword>
<dbReference type="Gene3D" id="1.10.3720.10">
    <property type="entry name" value="MetI-like"/>
    <property type="match status" value="1"/>
</dbReference>
<dbReference type="InterPro" id="IPR045621">
    <property type="entry name" value="BPD_transp_1_N"/>
</dbReference>
<name>A0A226BXE3_9FIRM</name>
<dbReference type="InterPro" id="IPR035906">
    <property type="entry name" value="MetI-like_sf"/>
</dbReference>
<evidence type="ECO:0000256" key="5">
    <source>
        <dbReference type="ARBA" id="ARBA00022989"/>
    </source>
</evidence>
<dbReference type="CDD" id="cd06261">
    <property type="entry name" value="TM_PBP2"/>
    <property type="match status" value="1"/>
</dbReference>
<organism evidence="9 10">
    <name type="scientific">Natranaerobius trueperi</name>
    <dbReference type="NCBI Taxonomy" id="759412"/>
    <lineage>
        <taxon>Bacteria</taxon>
        <taxon>Bacillati</taxon>
        <taxon>Bacillota</taxon>
        <taxon>Clostridia</taxon>
        <taxon>Natranaerobiales</taxon>
        <taxon>Natranaerobiaceae</taxon>
        <taxon>Natranaerobius</taxon>
    </lineage>
</organism>
<dbReference type="PANTHER" id="PTHR43163">
    <property type="entry name" value="DIPEPTIDE TRANSPORT SYSTEM PERMEASE PROTEIN DPPB-RELATED"/>
    <property type="match status" value="1"/>
</dbReference>